<dbReference type="WBParaSite" id="ALUE_0001183901-mRNA-1">
    <property type="protein sequence ID" value="ALUE_0001183901-mRNA-1"/>
    <property type="gene ID" value="ALUE_0001183901"/>
</dbReference>
<keyword evidence="1" id="KW-1185">Reference proteome</keyword>
<dbReference type="AlphaFoldDB" id="A0A0M3I4T2"/>
<organism evidence="1 2">
    <name type="scientific">Ascaris lumbricoides</name>
    <name type="common">Giant roundworm</name>
    <dbReference type="NCBI Taxonomy" id="6252"/>
    <lineage>
        <taxon>Eukaryota</taxon>
        <taxon>Metazoa</taxon>
        <taxon>Ecdysozoa</taxon>
        <taxon>Nematoda</taxon>
        <taxon>Chromadorea</taxon>
        <taxon>Rhabditida</taxon>
        <taxon>Spirurina</taxon>
        <taxon>Ascaridomorpha</taxon>
        <taxon>Ascaridoidea</taxon>
        <taxon>Ascarididae</taxon>
        <taxon>Ascaris</taxon>
    </lineage>
</organism>
<protein>
    <submittedName>
        <fullName evidence="2">Uncharacterized protein</fullName>
    </submittedName>
</protein>
<dbReference type="Proteomes" id="UP000036681">
    <property type="component" value="Unplaced"/>
</dbReference>
<evidence type="ECO:0000313" key="2">
    <source>
        <dbReference type="WBParaSite" id="ALUE_0001183901-mRNA-1"/>
    </source>
</evidence>
<sequence>MRQHHVVLYYITSLPPESLASDGSFFSYSSFLLS</sequence>
<proteinExistence type="predicted"/>
<reference evidence="2" key="1">
    <citation type="submission" date="2017-02" db="UniProtKB">
        <authorList>
            <consortium name="WormBaseParasite"/>
        </authorList>
    </citation>
    <scope>IDENTIFICATION</scope>
</reference>
<evidence type="ECO:0000313" key="1">
    <source>
        <dbReference type="Proteomes" id="UP000036681"/>
    </source>
</evidence>
<name>A0A0M3I4T2_ASCLU</name>
<accession>A0A0M3I4T2</accession>